<protein>
    <submittedName>
        <fullName evidence="1">Uncharacterized protein</fullName>
    </submittedName>
</protein>
<evidence type="ECO:0000313" key="2">
    <source>
        <dbReference type="Proteomes" id="UP001193081"/>
    </source>
</evidence>
<name>A0ABS4DFJ7_9CHLR</name>
<keyword evidence="2" id="KW-1185">Reference proteome</keyword>
<dbReference type="EMBL" id="SIJK02000060">
    <property type="protein sequence ID" value="MBP1468219.1"/>
    <property type="molecule type" value="Genomic_DNA"/>
</dbReference>
<proteinExistence type="predicted"/>
<dbReference type="Proteomes" id="UP001193081">
    <property type="component" value="Unassembled WGS sequence"/>
</dbReference>
<evidence type="ECO:0000313" key="1">
    <source>
        <dbReference type="EMBL" id="MBP1468219.1"/>
    </source>
</evidence>
<sequence length="313" mass="32392">MSSITLRTQLIINGATIFLVALLVLASQTLAGPTVSLLQTGTAASTITYQGRLSDANGSPLTATLPMTFKLYDAQQTLLWTEVRTGANAVPVTNGLFTVALGSVTPLETTTISQAVWLGLSVDGDPEMTPREKLGSVPSAHTVADGAITTSKLATGAVTSDKLATGAVTSDKLAAGAVTSATLATQTYMARDNSQVSWEGGLATISTFTFEDVPAGDLVIQATLTGVYQGGSHGSIFLDSPSGTILSDHIPSHIFFSTSSWSQGTLIGTMEDFVGGTLVIRILGSPEGSNTKYQFGIDGDPRFGRRIIVTAGL</sequence>
<organism evidence="1 2">
    <name type="scientific">Candidatus Chloroploca mongolica</name>
    <dbReference type="NCBI Taxonomy" id="2528176"/>
    <lineage>
        <taxon>Bacteria</taxon>
        <taxon>Bacillati</taxon>
        <taxon>Chloroflexota</taxon>
        <taxon>Chloroflexia</taxon>
        <taxon>Chloroflexales</taxon>
        <taxon>Chloroflexineae</taxon>
        <taxon>Oscillochloridaceae</taxon>
        <taxon>Candidatus Chloroploca</taxon>
    </lineage>
</organism>
<gene>
    <name evidence="1" type="ORF">EYB53_021085</name>
</gene>
<comment type="caution">
    <text evidence="1">The sequence shown here is derived from an EMBL/GenBank/DDBJ whole genome shotgun (WGS) entry which is preliminary data.</text>
</comment>
<reference evidence="1 2" key="1">
    <citation type="submission" date="2021-03" db="EMBL/GenBank/DDBJ databases">
        <authorList>
            <person name="Grouzdev D.S."/>
        </authorList>
    </citation>
    <scope>NUCLEOTIDE SEQUENCE [LARGE SCALE GENOMIC DNA]</scope>
    <source>
        <strain evidence="1 2">M50-1</strain>
    </source>
</reference>
<accession>A0ABS4DFJ7</accession>
<dbReference type="RefSeq" id="WP_135480752.1">
    <property type="nucleotide sequence ID" value="NZ_SIJK02000060.1"/>
</dbReference>